<dbReference type="GeneID" id="97994343"/>
<feature type="transmembrane region" description="Helical" evidence="7">
    <location>
        <begin position="356"/>
        <end position="373"/>
    </location>
</feature>
<evidence type="ECO:0000256" key="2">
    <source>
        <dbReference type="ARBA" id="ARBA00022475"/>
    </source>
</evidence>
<gene>
    <name evidence="9" type="ORF">DV520_01165</name>
</gene>
<evidence type="ECO:0000259" key="8">
    <source>
        <dbReference type="Pfam" id="PF03176"/>
    </source>
</evidence>
<keyword evidence="10" id="KW-1185">Reference proteome</keyword>
<feature type="transmembrane region" description="Helical" evidence="7">
    <location>
        <begin position="305"/>
        <end position="328"/>
    </location>
</feature>
<organism evidence="9 10">
    <name type="scientific">Evtepia gabavorous</name>
    <dbReference type="NCBI Taxonomy" id="2211183"/>
    <lineage>
        <taxon>Bacteria</taxon>
        <taxon>Bacillati</taxon>
        <taxon>Bacillota</taxon>
        <taxon>Clostridia</taxon>
        <taxon>Eubacteriales</taxon>
        <taxon>Evtepia</taxon>
    </lineage>
</organism>
<dbReference type="OrthoDB" id="9782006at2"/>
<dbReference type="Pfam" id="PF03176">
    <property type="entry name" value="MMPL"/>
    <property type="match status" value="2"/>
</dbReference>
<feature type="transmembrane region" description="Helical" evidence="7">
    <location>
        <begin position="651"/>
        <end position="673"/>
    </location>
</feature>
<feature type="transmembrane region" description="Helical" evidence="7">
    <location>
        <begin position="24"/>
        <end position="43"/>
    </location>
</feature>
<dbReference type="SUPFAM" id="SSF82866">
    <property type="entry name" value="Multidrug efflux transporter AcrB transmembrane domain"/>
    <property type="match status" value="2"/>
</dbReference>
<sequence>MHKQPDKPSFFEKLATAIVDRRNLIFFLYLCALIFSLFSQGWVKVCNDLTQYLPENTETRQGLTIMEDEFITYGTARIMLSNVTYDMAANLAAELASIDGVTSVSFGNGTEQDTPEEIAEYFKGSDALLSVTFDGEETDPISLSAMEEIKQRLAPYDASIDSTVGDSQAETLDQEMQVIFAVSVVIIVLVLGLTSHSFAEVPVLLLTFGAAALLNMGTNFLLGEISFVSDSVTVVLQLALAIDYAIILLHRFLEARQHTLDDRSACITALSAAIPAIFSSSLTTISGLAAMMFMQFRIGFDMGLILIKAICFSLLSVFTLMPGLLILFSKAMEKTQHRNFVPSIERWGRFAVKARYVSIPIFVVCLILGFWMSNQCPYVYGYSQLTTSRQSESQIAQEKVRETFGTQNIAALLVPKGDYDSEKALLNRLEQYDQIDYAMGLSNIEAMDGYTLTDALTPRQFAEMTDLDYEVVCLLYTAYAAQNENYGQIVGGIDDYTVPLMDLFLFAYDQEEAGYFSLEEDATEELNDMYQQLTDARDQMLGTHYTRMLLQLNLPEEGEETFQFLQTIHQEAEQYYDSDQIYLVGDSTSDYDLSVSFSRDNVMISVLSVVFVILVLLFTFQSVGLPVLLILIIQGSILFNFSFPGLTQSPIFFLSYLIVTSIQMGANIDYAIVISSWYKELKTAMPPKKAIVKALELSFPTVLTSGSILASAGFLIGKLSTEGTIVGIGECLSRGTLISMFLVMFVLPQILLLGDTIVEKTSFRVNMPEAKHRTSGTIYVNGRVRGRISGIVDANIQGVIHGDVSALMGTGSYQEAPPSEEENDHETNP</sequence>
<feature type="compositionally biased region" description="Acidic residues" evidence="6">
    <location>
        <begin position="818"/>
        <end position="829"/>
    </location>
</feature>
<keyword evidence="3 7" id="KW-0812">Transmembrane</keyword>
<feature type="transmembrane region" description="Helical" evidence="7">
    <location>
        <begin position="627"/>
        <end position="645"/>
    </location>
</feature>
<evidence type="ECO:0000313" key="9">
    <source>
        <dbReference type="EMBL" id="RFT07770.1"/>
    </source>
</evidence>
<dbReference type="PANTHER" id="PTHR33406:SF13">
    <property type="entry name" value="MEMBRANE PROTEIN YDFJ"/>
    <property type="match status" value="1"/>
</dbReference>
<dbReference type="PANTHER" id="PTHR33406">
    <property type="entry name" value="MEMBRANE PROTEIN MJ1562-RELATED"/>
    <property type="match status" value="1"/>
</dbReference>
<feature type="transmembrane region" description="Helical" evidence="7">
    <location>
        <begin position="602"/>
        <end position="620"/>
    </location>
</feature>
<dbReference type="EMBL" id="QQRQ01000001">
    <property type="protein sequence ID" value="RFT07770.1"/>
    <property type="molecule type" value="Genomic_DNA"/>
</dbReference>
<accession>A0A3E2B6S4</accession>
<dbReference type="Gene3D" id="1.20.1640.10">
    <property type="entry name" value="Multidrug efflux transporter AcrB transmembrane domain"/>
    <property type="match status" value="2"/>
</dbReference>
<keyword evidence="2" id="KW-1003">Cell membrane</keyword>
<keyword evidence="4 7" id="KW-1133">Transmembrane helix</keyword>
<evidence type="ECO:0000313" key="10">
    <source>
        <dbReference type="Proteomes" id="UP000260649"/>
    </source>
</evidence>
<evidence type="ECO:0000256" key="7">
    <source>
        <dbReference type="SAM" id="Phobius"/>
    </source>
</evidence>
<feature type="transmembrane region" description="Helical" evidence="7">
    <location>
        <begin position="265"/>
        <end position="293"/>
    </location>
</feature>
<protein>
    <submittedName>
        <fullName evidence="9">RND transporter</fullName>
    </submittedName>
</protein>
<keyword evidence="5 7" id="KW-0472">Membrane</keyword>
<feature type="transmembrane region" description="Helical" evidence="7">
    <location>
        <begin position="694"/>
        <end position="717"/>
    </location>
</feature>
<dbReference type="InterPro" id="IPR004869">
    <property type="entry name" value="MMPL_dom"/>
</dbReference>
<name>A0A3E2B6S4_9FIRM</name>
<dbReference type="GO" id="GO:0005886">
    <property type="term" value="C:plasma membrane"/>
    <property type="evidence" value="ECO:0007669"/>
    <property type="project" value="UniProtKB-SubCell"/>
</dbReference>
<feature type="domain" description="Membrane transport protein MMPL" evidence="8">
    <location>
        <begin position="544"/>
        <end position="761"/>
    </location>
</feature>
<comment type="caution">
    <text evidence="9">The sequence shown here is derived from an EMBL/GenBank/DDBJ whole genome shotgun (WGS) entry which is preliminary data.</text>
</comment>
<evidence type="ECO:0000256" key="3">
    <source>
        <dbReference type="ARBA" id="ARBA00022692"/>
    </source>
</evidence>
<evidence type="ECO:0000256" key="6">
    <source>
        <dbReference type="SAM" id="MobiDB-lite"/>
    </source>
</evidence>
<evidence type="ECO:0000256" key="5">
    <source>
        <dbReference type="ARBA" id="ARBA00023136"/>
    </source>
</evidence>
<dbReference type="Proteomes" id="UP000260649">
    <property type="component" value="Unassembled WGS sequence"/>
</dbReference>
<reference evidence="9 10" key="1">
    <citation type="submission" date="2018-07" db="EMBL/GenBank/DDBJ databases">
        <title>GABA Modulating Bacteria of the Human Gut Microbiota.</title>
        <authorList>
            <person name="Strandwitz P."/>
            <person name="Kim K.H."/>
            <person name="Terekhova D."/>
            <person name="Liu J.K."/>
            <person name="Sharma A."/>
            <person name="Levering J."/>
            <person name="Mcdonald D."/>
            <person name="Dietrich D."/>
            <person name="Ramadhar T.R."/>
            <person name="Lekbua A."/>
            <person name="Mroue N."/>
            <person name="Liston C."/>
            <person name="Stewart E.J."/>
            <person name="Dubin M.J."/>
            <person name="Zengler K."/>
            <person name="Knight R."/>
            <person name="Gilbert J.A."/>
            <person name="Clardy J."/>
            <person name="Lewis K."/>
        </authorList>
    </citation>
    <scope>NUCLEOTIDE SEQUENCE [LARGE SCALE GENOMIC DNA]</scope>
    <source>
        <strain evidence="9 10">KLE1738</strain>
    </source>
</reference>
<evidence type="ECO:0000256" key="4">
    <source>
        <dbReference type="ARBA" id="ARBA00022989"/>
    </source>
</evidence>
<dbReference type="RefSeq" id="WP_117141503.1">
    <property type="nucleotide sequence ID" value="NZ_CAKXKJ010000002.1"/>
</dbReference>
<proteinExistence type="predicted"/>
<dbReference type="AlphaFoldDB" id="A0A3E2B6S4"/>
<evidence type="ECO:0000256" key="1">
    <source>
        <dbReference type="ARBA" id="ARBA00004651"/>
    </source>
</evidence>
<dbReference type="InterPro" id="IPR050545">
    <property type="entry name" value="Mycobact_MmpL"/>
</dbReference>
<comment type="subcellular location">
    <subcellularLocation>
        <location evidence="1">Cell membrane</location>
        <topology evidence="1">Multi-pass membrane protein</topology>
    </subcellularLocation>
</comment>
<feature type="transmembrane region" description="Helical" evidence="7">
    <location>
        <begin position="201"/>
        <end position="222"/>
    </location>
</feature>
<feature type="transmembrane region" description="Helical" evidence="7">
    <location>
        <begin position="234"/>
        <end position="253"/>
    </location>
</feature>
<feature type="transmembrane region" description="Helical" evidence="7">
    <location>
        <begin position="176"/>
        <end position="194"/>
    </location>
</feature>
<feature type="region of interest" description="Disordered" evidence="6">
    <location>
        <begin position="810"/>
        <end position="829"/>
    </location>
</feature>
<feature type="transmembrane region" description="Helical" evidence="7">
    <location>
        <begin position="737"/>
        <end position="758"/>
    </location>
</feature>
<feature type="domain" description="Membrane transport protein MMPL" evidence="8">
    <location>
        <begin position="124"/>
        <end position="352"/>
    </location>
</feature>